<dbReference type="STRING" id="658167.SAMN04488135_103152"/>
<keyword evidence="10 13" id="KW-0472">Membrane</keyword>
<evidence type="ECO:0000256" key="6">
    <source>
        <dbReference type="ARBA" id="ARBA00022692"/>
    </source>
</evidence>
<keyword evidence="19" id="KW-1185">Reference proteome</keyword>
<evidence type="ECO:0000256" key="13">
    <source>
        <dbReference type="PROSITE-ProRule" id="PRU01360"/>
    </source>
</evidence>
<evidence type="ECO:0000256" key="15">
    <source>
        <dbReference type="SAM" id="SignalP"/>
    </source>
</evidence>
<evidence type="ECO:0000259" key="16">
    <source>
        <dbReference type="Pfam" id="PF00593"/>
    </source>
</evidence>
<evidence type="ECO:0000256" key="5">
    <source>
        <dbReference type="ARBA" id="ARBA00022496"/>
    </source>
</evidence>
<keyword evidence="11" id="KW-0675">Receptor</keyword>
<proteinExistence type="inferred from homology"/>
<evidence type="ECO:0000256" key="7">
    <source>
        <dbReference type="ARBA" id="ARBA00023004"/>
    </source>
</evidence>
<dbReference type="PANTHER" id="PTHR32552:SF81">
    <property type="entry name" value="TONB-DEPENDENT OUTER MEMBRANE RECEPTOR"/>
    <property type="match status" value="1"/>
</dbReference>
<protein>
    <submittedName>
        <fullName evidence="18">Iron complex outermembrane recepter protein</fullName>
    </submittedName>
</protein>
<evidence type="ECO:0000256" key="10">
    <source>
        <dbReference type="ARBA" id="ARBA00023136"/>
    </source>
</evidence>
<keyword evidence="4 13" id="KW-1134">Transmembrane beta strand</keyword>
<keyword evidence="3 13" id="KW-0813">Transport</keyword>
<evidence type="ECO:0000256" key="8">
    <source>
        <dbReference type="ARBA" id="ARBA00023065"/>
    </source>
</evidence>
<keyword evidence="5" id="KW-0410">Iron transport</keyword>
<feature type="chain" id="PRO_5012251760" evidence="15">
    <location>
        <begin position="39"/>
        <end position="713"/>
    </location>
</feature>
<dbReference type="InterPro" id="IPR039426">
    <property type="entry name" value="TonB-dep_rcpt-like"/>
</dbReference>
<evidence type="ECO:0000256" key="3">
    <source>
        <dbReference type="ARBA" id="ARBA00022448"/>
    </source>
</evidence>
<keyword evidence="9 14" id="KW-0798">TonB box</keyword>
<accession>A0A1M5SSI4</accession>
<evidence type="ECO:0000256" key="11">
    <source>
        <dbReference type="ARBA" id="ARBA00023170"/>
    </source>
</evidence>
<evidence type="ECO:0000259" key="17">
    <source>
        <dbReference type="Pfam" id="PF07715"/>
    </source>
</evidence>
<dbReference type="RefSeq" id="WP_073102342.1">
    <property type="nucleotide sequence ID" value="NZ_FQXE01000003.1"/>
</dbReference>
<dbReference type="Pfam" id="PF07715">
    <property type="entry name" value="Plug"/>
    <property type="match status" value="1"/>
</dbReference>
<keyword evidence="7" id="KW-0408">Iron</keyword>
<dbReference type="OrthoDB" id="7176844at2"/>
<gene>
    <name evidence="18" type="ORF">SAMN04488135_103152</name>
</gene>
<dbReference type="Gene3D" id="2.40.170.20">
    <property type="entry name" value="TonB-dependent receptor, beta-barrel domain"/>
    <property type="match status" value="1"/>
</dbReference>
<dbReference type="EMBL" id="FQXE01000003">
    <property type="protein sequence ID" value="SHH40893.1"/>
    <property type="molecule type" value="Genomic_DNA"/>
</dbReference>
<evidence type="ECO:0000313" key="19">
    <source>
        <dbReference type="Proteomes" id="UP000184226"/>
    </source>
</evidence>
<dbReference type="GO" id="GO:0006826">
    <property type="term" value="P:iron ion transport"/>
    <property type="evidence" value="ECO:0007669"/>
    <property type="project" value="UniProtKB-KW"/>
</dbReference>
<feature type="domain" description="TonB-dependent receptor plug" evidence="17">
    <location>
        <begin position="69"/>
        <end position="179"/>
    </location>
</feature>
<evidence type="ECO:0000256" key="2">
    <source>
        <dbReference type="ARBA" id="ARBA00009810"/>
    </source>
</evidence>
<dbReference type="GO" id="GO:0009279">
    <property type="term" value="C:cell outer membrane"/>
    <property type="evidence" value="ECO:0007669"/>
    <property type="project" value="UniProtKB-SubCell"/>
</dbReference>
<dbReference type="Gene3D" id="2.170.130.10">
    <property type="entry name" value="TonB-dependent receptor, plug domain"/>
    <property type="match status" value="1"/>
</dbReference>
<dbReference type="InterPro" id="IPR000531">
    <property type="entry name" value="Beta-barrel_TonB"/>
</dbReference>
<keyword evidence="8" id="KW-0406">Ion transport</keyword>
<keyword evidence="12 13" id="KW-0998">Cell outer membrane</keyword>
<feature type="domain" description="TonB-dependent receptor-like beta-barrel" evidence="16">
    <location>
        <begin position="281"/>
        <end position="673"/>
    </location>
</feature>
<comment type="similarity">
    <text evidence="2 13 14">Belongs to the TonB-dependent receptor family.</text>
</comment>
<dbReference type="InterPro" id="IPR012910">
    <property type="entry name" value="Plug_dom"/>
</dbReference>
<feature type="signal peptide" evidence="15">
    <location>
        <begin position="1"/>
        <end position="38"/>
    </location>
</feature>
<organism evidence="18 19">
    <name type="scientific">Pollutimonas bauzanensis</name>
    <dbReference type="NCBI Taxonomy" id="658167"/>
    <lineage>
        <taxon>Bacteria</taxon>
        <taxon>Pseudomonadati</taxon>
        <taxon>Pseudomonadota</taxon>
        <taxon>Betaproteobacteria</taxon>
        <taxon>Burkholderiales</taxon>
        <taxon>Alcaligenaceae</taxon>
        <taxon>Pollutimonas</taxon>
    </lineage>
</organism>
<comment type="subcellular location">
    <subcellularLocation>
        <location evidence="1 13">Cell outer membrane</location>
        <topology evidence="1 13">Multi-pass membrane protein</topology>
    </subcellularLocation>
</comment>
<dbReference type="Proteomes" id="UP000184226">
    <property type="component" value="Unassembled WGS sequence"/>
</dbReference>
<dbReference type="InterPro" id="IPR036942">
    <property type="entry name" value="Beta-barrel_TonB_sf"/>
</dbReference>
<dbReference type="AlphaFoldDB" id="A0A1M5SSI4"/>
<dbReference type="PANTHER" id="PTHR32552">
    <property type="entry name" value="FERRICHROME IRON RECEPTOR-RELATED"/>
    <property type="match status" value="1"/>
</dbReference>
<reference evidence="18 19" key="1">
    <citation type="submission" date="2016-11" db="EMBL/GenBank/DDBJ databases">
        <authorList>
            <person name="Jaros S."/>
            <person name="Januszkiewicz K."/>
            <person name="Wedrychowicz H."/>
        </authorList>
    </citation>
    <scope>NUCLEOTIDE SEQUENCE [LARGE SCALE GENOMIC DNA]</scope>
    <source>
        <strain evidence="18 19">CGMCC 1.10190</strain>
    </source>
</reference>
<evidence type="ECO:0000256" key="1">
    <source>
        <dbReference type="ARBA" id="ARBA00004571"/>
    </source>
</evidence>
<dbReference type="SUPFAM" id="SSF56935">
    <property type="entry name" value="Porins"/>
    <property type="match status" value="1"/>
</dbReference>
<evidence type="ECO:0000313" key="18">
    <source>
        <dbReference type="EMBL" id="SHH40893.1"/>
    </source>
</evidence>
<sequence length="713" mass="76199">MPKPAPPVRSAAGAQPLFQALPCAIALAWCLTAPPACADPGDDAPVLAPVRVKGKAAGPDLDDDSRKALRAIPGNVAVISAQRYREGAVMGLRDALSRTAGVYVQNPSGQESAKVSMRGSGISASSGLRGIRLLRDGLPLGRSDDLGDTIYADPFGAERIEVYRGANSLEYGAATLGGAINLVSPTGHSHPGAEWRMEGGSHGYLKGQLRAGQEFSDDLDAFASISSFHSDGFRQNSEQSVSRFYGNIGYKFSPRSQGRLHITSEHYRVRMPGALTLEQMQDDPSAANEGALQAGTRIRTTPRWHAAYRHDWQIGAADQLSLGVFHTGTKFDSPGADIRARYDATDYGAALRHEVNREPGGHRNRFVWGANYSRGSSDNQAYWPDYRPASPFLPAPGAQLAAIASRRSALELFAENSYNLSPAVALVAGAQATWARRLTDNTVLPLLSAFFADGGASASYFGFSPKLGALWDVAPQAQVFANLSRSFEPPNSLAFHTQAGNLRAQRATTLELGTRGGAAALGWDAAVYHSRVRNELLQAPVPGNPGLPPLAYNADASRHTGIELGLRGMLPLAFLPGSLDWNLAYTWSRFRLAGDALYGGNALPGIPPHAARIDLVYRHPSGFYAGPGFELASGWDVDQADTLMAPGYGIVNFIMGYRAPGERYRVFLDARNLAGKHYAATTDYMVDAGGRGDAAVFYPGQNLAVFAGIQANW</sequence>
<evidence type="ECO:0000256" key="12">
    <source>
        <dbReference type="ARBA" id="ARBA00023237"/>
    </source>
</evidence>
<dbReference type="InterPro" id="IPR037066">
    <property type="entry name" value="Plug_dom_sf"/>
</dbReference>
<keyword evidence="6 13" id="KW-0812">Transmembrane</keyword>
<dbReference type="PROSITE" id="PS52016">
    <property type="entry name" value="TONB_DEPENDENT_REC_3"/>
    <property type="match status" value="1"/>
</dbReference>
<keyword evidence="15" id="KW-0732">Signal</keyword>
<evidence type="ECO:0000256" key="14">
    <source>
        <dbReference type="RuleBase" id="RU003357"/>
    </source>
</evidence>
<dbReference type="Pfam" id="PF00593">
    <property type="entry name" value="TonB_dep_Rec_b-barrel"/>
    <property type="match status" value="1"/>
</dbReference>
<evidence type="ECO:0000256" key="9">
    <source>
        <dbReference type="ARBA" id="ARBA00023077"/>
    </source>
</evidence>
<evidence type="ECO:0000256" key="4">
    <source>
        <dbReference type="ARBA" id="ARBA00022452"/>
    </source>
</evidence>
<name>A0A1M5SSI4_9BURK</name>